<reference evidence="2" key="1">
    <citation type="journal article" date="2023" name="Nat. Plants">
        <title>Single-cell RNA sequencing provides a high-resolution roadmap for understanding the multicellular compartmentation of specialized metabolism.</title>
        <authorList>
            <person name="Sun S."/>
            <person name="Shen X."/>
            <person name="Li Y."/>
            <person name="Li Y."/>
            <person name="Wang S."/>
            <person name="Li R."/>
            <person name="Zhang H."/>
            <person name="Shen G."/>
            <person name="Guo B."/>
            <person name="Wei J."/>
            <person name="Xu J."/>
            <person name="St-Pierre B."/>
            <person name="Chen S."/>
            <person name="Sun C."/>
        </authorList>
    </citation>
    <scope>NUCLEOTIDE SEQUENCE [LARGE SCALE GENOMIC DNA]</scope>
</reference>
<sequence>MSSTTTTAAAFRWLDASFSFPTSLMRWPRLFASYLRPNWGIRNSNLSSVFTTLSSRRWTPRIWLPDLDFSIVDSVYWSLVTAFESVALVSMLCFFFLFCGCTI</sequence>
<dbReference type="EMBL" id="CM044706">
    <property type="protein sequence ID" value="KAI5658499.1"/>
    <property type="molecule type" value="Genomic_DNA"/>
</dbReference>
<organism evidence="1 2">
    <name type="scientific">Catharanthus roseus</name>
    <name type="common">Madagascar periwinkle</name>
    <name type="synonym">Vinca rosea</name>
    <dbReference type="NCBI Taxonomy" id="4058"/>
    <lineage>
        <taxon>Eukaryota</taxon>
        <taxon>Viridiplantae</taxon>
        <taxon>Streptophyta</taxon>
        <taxon>Embryophyta</taxon>
        <taxon>Tracheophyta</taxon>
        <taxon>Spermatophyta</taxon>
        <taxon>Magnoliopsida</taxon>
        <taxon>eudicotyledons</taxon>
        <taxon>Gunneridae</taxon>
        <taxon>Pentapetalae</taxon>
        <taxon>asterids</taxon>
        <taxon>lamiids</taxon>
        <taxon>Gentianales</taxon>
        <taxon>Apocynaceae</taxon>
        <taxon>Rauvolfioideae</taxon>
        <taxon>Vinceae</taxon>
        <taxon>Catharanthinae</taxon>
        <taxon>Catharanthus</taxon>
    </lineage>
</organism>
<accession>A0ACC0AE91</accession>
<comment type="caution">
    <text evidence="1">The sequence shown here is derived from an EMBL/GenBank/DDBJ whole genome shotgun (WGS) entry which is preliminary data.</text>
</comment>
<dbReference type="Proteomes" id="UP001060085">
    <property type="component" value="Linkage Group LG06"/>
</dbReference>
<keyword evidence="2" id="KW-1185">Reference proteome</keyword>
<name>A0ACC0AE91_CATRO</name>
<proteinExistence type="predicted"/>
<evidence type="ECO:0000313" key="2">
    <source>
        <dbReference type="Proteomes" id="UP001060085"/>
    </source>
</evidence>
<protein>
    <submittedName>
        <fullName evidence="1">Uncharacterized protein</fullName>
    </submittedName>
</protein>
<gene>
    <name evidence="1" type="ORF">M9H77_27292</name>
</gene>
<evidence type="ECO:0000313" key="1">
    <source>
        <dbReference type="EMBL" id="KAI5658499.1"/>
    </source>
</evidence>